<dbReference type="SUPFAM" id="SSF51230">
    <property type="entry name" value="Single hybrid motif"/>
    <property type="match status" value="1"/>
</dbReference>
<accession>A0ABW1R149</accession>
<evidence type="ECO:0000313" key="3">
    <source>
        <dbReference type="Proteomes" id="UP001596253"/>
    </source>
</evidence>
<name>A0ABW1R149_9LACO</name>
<dbReference type="Pfam" id="PF01597">
    <property type="entry name" value="GCV_H"/>
    <property type="match status" value="1"/>
</dbReference>
<dbReference type="InterPro" id="IPR002930">
    <property type="entry name" value="GCV_H"/>
</dbReference>
<reference evidence="3" key="1">
    <citation type="journal article" date="2019" name="Int. J. Syst. Evol. Microbiol.">
        <title>The Global Catalogue of Microorganisms (GCM) 10K type strain sequencing project: providing services to taxonomists for standard genome sequencing and annotation.</title>
        <authorList>
            <consortium name="The Broad Institute Genomics Platform"/>
            <consortium name="The Broad Institute Genome Sequencing Center for Infectious Disease"/>
            <person name="Wu L."/>
            <person name="Ma J."/>
        </authorList>
    </citation>
    <scope>NUCLEOTIDE SEQUENCE [LARGE SCALE GENOMIC DNA]</scope>
    <source>
        <strain evidence="3">CCM 8932</strain>
    </source>
</reference>
<dbReference type="RefSeq" id="WP_137638999.1">
    <property type="nucleotide sequence ID" value="NZ_BJDK01000001.1"/>
</dbReference>
<sequence length="123" mass="13989">MASALKVTWLWWKNYWIERHTPITTTYDGIWLRTKSHNRIILGLTDQAKEDIGDITFIDYPTKTPHLNAGDPLIDLEGGKAVETFKVPVGGTVTAYNDDLLQHPEKISQNKLADNWIVELKGD</sequence>
<keyword evidence="3" id="KW-1185">Reference proteome</keyword>
<dbReference type="InterPro" id="IPR033753">
    <property type="entry name" value="GCV_H/Fam206"/>
</dbReference>
<evidence type="ECO:0000256" key="1">
    <source>
        <dbReference type="ARBA" id="ARBA00022823"/>
    </source>
</evidence>
<dbReference type="Proteomes" id="UP001596253">
    <property type="component" value="Unassembled WGS sequence"/>
</dbReference>
<dbReference type="EMBL" id="JBHSSD010000009">
    <property type="protein sequence ID" value="MFC6163559.1"/>
    <property type="molecule type" value="Genomic_DNA"/>
</dbReference>
<keyword evidence="1" id="KW-0450">Lipoyl</keyword>
<dbReference type="PANTHER" id="PTHR11715">
    <property type="entry name" value="GLYCINE CLEAVAGE SYSTEM H PROTEIN"/>
    <property type="match status" value="1"/>
</dbReference>
<organism evidence="2 3">
    <name type="scientific">Lactiplantibacillus dongliensis</name>
    <dbReference type="NCBI Taxonomy" id="2559919"/>
    <lineage>
        <taxon>Bacteria</taxon>
        <taxon>Bacillati</taxon>
        <taxon>Bacillota</taxon>
        <taxon>Bacilli</taxon>
        <taxon>Lactobacillales</taxon>
        <taxon>Lactobacillaceae</taxon>
        <taxon>Lactiplantibacillus</taxon>
    </lineage>
</organism>
<evidence type="ECO:0000313" key="2">
    <source>
        <dbReference type="EMBL" id="MFC6163559.1"/>
    </source>
</evidence>
<dbReference type="Gene3D" id="2.40.50.100">
    <property type="match status" value="1"/>
</dbReference>
<comment type="caution">
    <text evidence="2">The sequence shown here is derived from an EMBL/GenBank/DDBJ whole genome shotgun (WGS) entry which is preliminary data.</text>
</comment>
<dbReference type="PANTHER" id="PTHR11715:SF3">
    <property type="entry name" value="GLYCINE CLEAVAGE SYSTEM H PROTEIN-RELATED"/>
    <property type="match status" value="1"/>
</dbReference>
<gene>
    <name evidence="2" type="ORF">ACFP3T_02595</name>
</gene>
<dbReference type="CDD" id="cd06848">
    <property type="entry name" value="GCS_H"/>
    <property type="match status" value="1"/>
</dbReference>
<proteinExistence type="predicted"/>
<dbReference type="InterPro" id="IPR011053">
    <property type="entry name" value="Single_hybrid_motif"/>
</dbReference>
<protein>
    <submittedName>
        <fullName evidence="2">Glycine cleavage system protein H</fullName>
    </submittedName>
</protein>